<feature type="region of interest" description="Disordered" evidence="2">
    <location>
        <begin position="385"/>
        <end position="411"/>
    </location>
</feature>
<dbReference type="GO" id="GO:0046693">
    <property type="term" value="P:sperm storage"/>
    <property type="evidence" value="ECO:0007669"/>
    <property type="project" value="EnsemblMetazoa"/>
</dbReference>
<dbReference type="PROSITE" id="PS50897">
    <property type="entry name" value="CTLH"/>
    <property type="match status" value="1"/>
</dbReference>
<keyword evidence="3" id="KW-0732">Signal</keyword>
<evidence type="ECO:0000256" key="2">
    <source>
        <dbReference type="SAM" id="MobiDB-lite"/>
    </source>
</evidence>
<dbReference type="AlphaFoldDB" id="B4I5G5"/>
<feature type="compositionally biased region" description="Polar residues" evidence="2">
    <location>
        <begin position="487"/>
        <end position="497"/>
    </location>
</feature>
<feature type="region of interest" description="Disordered" evidence="2">
    <location>
        <begin position="195"/>
        <end position="218"/>
    </location>
</feature>
<feature type="region of interest" description="Disordered" evidence="2">
    <location>
        <begin position="158"/>
        <end position="177"/>
    </location>
</feature>
<dbReference type="STRING" id="7238.B4I5G5"/>
<dbReference type="Proteomes" id="UP000001292">
    <property type="component" value="Unassembled WGS sequence"/>
</dbReference>
<feature type="domain" description="CTLH" evidence="4">
    <location>
        <begin position="452"/>
        <end position="487"/>
    </location>
</feature>
<feature type="compositionally biased region" description="Basic and acidic residues" evidence="2">
    <location>
        <begin position="675"/>
        <end position="690"/>
    </location>
</feature>
<evidence type="ECO:0000256" key="1">
    <source>
        <dbReference type="SAM" id="Coils"/>
    </source>
</evidence>
<feature type="region of interest" description="Disordered" evidence="2">
    <location>
        <begin position="604"/>
        <end position="785"/>
    </location>
</feature>
<keyword evidence="1" id="KW-0175">Coiled coil</keyword>
<name>B4I5G5_DROSE</name>
<feature type="region of interest" description="Disordered" evidence="2">
    <location>
        <begin position="486"/>
        <end position="519"/>
    </location>
</feature>
<dbReference type="InterPro" id="IPR006595">
    <property type="entry name" value="CTLH_C"/>
</dbReference>
<dbReference type="EMBL" id="CH480822">
    <property type="protein sequence ID" value="EDW55621.1"/>
    <property type="molecule type" value="Genomic_DNA"/>
</dbReference>
<dbReference type="GO" id="GO:0005615">
    <property type="term" value="C:extracellular space"/>
    <property type="evidence" value="ECO:0007669"/>
    <property type="project" value="EnsemblMetazoa"/>
</dbReference>
<gene>
    <name evidence="5" type="primary">Dsec\Acp36DE</name>
    <name evidence="5" type="ORF">Dsec_GM17091</name>
</gene>
<evidence type="ECO:0000313" key="6">
    <source>
        <dbReference type="Proteomes" id="UP000001292"/>
    </source>
</evidence>
<feature type="compositionally biased region" description="Low complexity" evidence="2">
    <location>
        <begin position="692"/>
        <end position="720"/>
    </location>
</feature>
<evidence type="ECO:0000256" key="3">
    <source>
        <dbReference type="SAM" id="SignalP"/>
    </source>
</evidence>
<feature type="signal peptide" evidence="3">
    <location>
        <begin position="1"/>
        <end position="23"/>
    </location>
</feature>
<dbReference type="GO" id="GO:0007618">
    <property type="term" value="P:mating"/>
    <property type="evidence" value="ECO:0007669"/>
    <property type="project" value="EnsemblMetazoa"/>
</dbReference>
<dbReference type="PhylomeDB" id="B4I5G5"/>
<reference evidence="5 6" key="1">
    <citation type="journal article" date="2007" name="Nature">
        <title>Evolution of genes and genomes on the Drosophila phylogeny.</title>
        <authorList>
            <consortium name="Drosophila 12 Genomes Consortium"/>
            <person name="Clark A.G."/>
            <person name="Eisen M.B."/>
            <person name="Smith D.R."/>
            <person name="Bergman C.M."/>
            <person name="Oliver B."/>
            <person name="Markow T.A."/>
            <person name="Kaufman T.C."/>
            <person name="Kellis M."/>
            <person name="Gelbart W."/>
            <person name="Iyer V.N."/>
            <person name="Pollard D.A."/>
            <person name="Sackton T.B."/>
            <person name="Larracuente A.M."/>
            <person name="Singh N.D."/>
            <person name="Abad J.P."/>
            <person name="Abt D.N."/>
            <person name="Adryan B."/>
            <person name="Aguade M."/>
            <person name="Akashi H."/>
            <person name="Anderson W.W."/>
            <person name="Aquadro C.F."/>
            <person name="Ardell D.H."/>
            <person name="Arguello R."/>
            <person name="Artieri C.G."/>
            <person name="Barbash D.A."/>
            <person name="Barker D."/>
            <person name="Barsanti P."/>
            <person name="Batterham P."/>
            <person name="Batzoglou S."/>
            <person name="Begun D."/>
            <person name="Bhutkar A."/>
            <person name="Blanco E."/>
            <person name="Bosak S.A."/>
            <person name="Bradley R.K."/>
            <person name="Brand A.D."/>
            <person name="Brent M.R."/>
            <person name="Brooks A.N."/>
            <person name="Brown R.H."/>
            <person name="Butlin R.K."/>
            <person name="Caggese C."/>
            <person name="Calvi B.R."/>
            <person name="Bernardo de Carvalho A."/>
            <person name="Caspi A."/>
            <person name="Castrezana S."/>
            <person name="Celniker S.E."/>
            <person name="Chang J.L."/>
            <person name="Chapple C."/>
            <person name="Chatterji S."/>
            <person name="Chinwalla A."/>
            <person name="Civetta A."/>
            <person name="Clifton S.W."/>
            <person name="Comeron J.M."/>
            <person name="Costello J.C."/>
            <person name="Coyne J.A."/>
            <person name="Daub J."/>
            <person name="David R.G."/>
            <person name="Delcher A.L."/>
            <person name="Delehaunty K."/>
            <person name="Do C.B."/>
            <person name="Ebling H."/>
            <person name="Edwards K."/>
            <person name="Eickbush T."/>
            <person name="Evans J.D."/>
            <person name="Filipski A."/>
            <person name="Findeiss S."/>
            <person name="Freyhult E."/>
            <person name="Fulton L."/>
            <person name="Fulton R."/>
            <person name="Garcia A.C."/>
            <person name="Gardiner A."/>
            <person name="Garfield D.A."/>
            <person name="Garvin B.E."/>
            <person name="Gibson G."/>
            <person name="Gilbert D."/>
            <person name="Gnerre S."/>
            <person name="Godfrey J."/>
            <person name="Good R."/>
            <person name="Gotea V."/>
            <person name="Gravely B."/>
            <person name="Greenberg A.J."/>
            <person name="Griffiths-Jones S."/>
            <person name="Gross S."/>
            <person name="Guigo R."/>
            <person name="Gustafson E.A."/>
            <person name="Haerty W."/>
            <person name="Hahn M.W."/>
            <person name="Halligan D.L."/>
            <person name="Halpern A.L."/>
            <person name="Halter G.M."/>
            <person name="Han M.V."/>
            <person name="Heger A."/>
            <person name="Hillier L."/>
            <person name="Hinrichs A.S."/>
            <person name="Holmes I."/>
            <person name="Hoskins R.A."/>
            <person name="Hubisz M.J."/>
            <person name="Hultmark D."/>
            <person name="Huntley M.A."/>
            <person name="Jaffe D.B."/>
            <person name="Jagadeeshan S."/>
            <person name="Jeck W.R."/>
            <person name="Johnson J."/>
            <person name="Jones C.D."/>
            <person name="Jordan W.C."/>
            <person name="Karpen G.H."/>
            <person name="Kataoka E."/>
            <person name="Keightley P.D."/>
            <person name="Kheradpour P."/>
            <person name="Kirkness E.F."/>
            <person name="Koerich L.B."/>
            <person name="Kristiansen K."/>
            <person name="Kudrna D."/>
            <person name="Kulathinal R.J."/>
            <person name="Kumar S."/>
            <person name="Kwok R."/>
            <person name="Lander E."/>
            <person name="Langley C.H."/>
            <person name="Lapoint R."/>
            <person name="Lazzaro B.P."/>
            <person name="Lee S.J."/>
            <person name="Levesque L."/>
            <person name="Li R."/>
            <person name="Lin C.F."/>
            <person name="Lin M.F."/>
            <person name="Lindblad-Toh K."/>
            <person name="Llopart A."/>
            <person name="Long M."/>
            <person name="Low L."/>
            <person name="Lozovsky E."/>
            <person name="Lu J."/>
            <person name="Luo M."/>
            <person name="Machado C.A."/>
            <person name="Makalowski W."/>
            <person name="Marzo M."/>
            <person name="Matsuda M."/>
            <person name="Matzkin L."/>
            <person name="McAllister B."/>
            <person name="McBride C.S."/>
            <person name="McKernan B."/>
            <person name="McKernan K."/>
            <person name="Mendez-Lago M."/>
            <person name="Minx P."/>
            <person name="Mollenhauer M.U."/>
            <person name="Montooth K."/>
            <person name="Mount S.M."/>
            <person name="Mu X."/>
            <person name="Myers E."/>
            <person name="Negre B."/>
            <person name="Newfeld S."/>
            <person name="Nielsen R."/>
            <person name="Noor M.A."/>
            <person name="O'Grady P."/>
            <person name="Pachter L."/>
            <person name="Papaceit M."/>
            <person name="Parisi M.J."/>
            <person name="Parisi M."/>
            <person name="Parts L."/>
            <person name="Pedersen J.S."/>
            <person name="Pesole G."/>
            <person name="Phillippy A.M."/>
            <person name="Ponting C.P."/>
            <person name="Pop M."/>
            <person name="Porcelli D."/>
            <person name="Powell J.R."/>
            <person name="Prohaska S."/>
            <person name="Pruitt K."/>
            <person name="Puig M."/>
            <person name="Quesneville H."/>
            <person name="Ram K.R."/>
            <person name="Rand D."/>
            <person name="Rasmussen M.D."/>
            <person name="Reed L.K."/>
            <person name="Reenan R."/>
            <person name="Reily A."/>
            <person name="Remington K.A."/>
            <person name="Rieger T.T."/>
            <person name="Ritchie M.G."/>
            <person name="Robin C."/>
            <person name="Rogers Y.H."/>
            <person name="Rohde C."/>
            <person name="Rozas J."/>
            <person name="Rubenfield M.J."/>
            <person name="Ruiz A."/>
            <person name="Russo S."/>
            <person name="Salzberg S.L."/>
            <person name="Sanchez-Gracia A."/>
            <person name="Saranga D.J."/>
            <person name="Sato H."/>
            <person name="Schaeffer S.W."/>
            <person name="Schatz M.C."/>
            <person name="Schlenke T."/>
            <person name="Schwartz R."/>
            <person name="Segarra C."/>
            <person name="Singh R.S."/>
            <person name="Sirot L."/>
            <person name="Sirota M."/>
            <person name="Sisneros N.B."/>
            <person name="Smith C.D."/>
            <person name="Smith T.F."/>
            <person name="Spieth J."/>
            <person name="Stage D.E."/>
            <person name="Stark A."/>
            <person name="Stephan W."/>
            <person name="Strausberg R.L."/>
            <person name="Strempel S."/>
            <person name="Sturgill D."/>
            <person name="Sutton G."/>
            <person name="Sutton G.G."/>
            <person name="Tao W."/>
            <person name="Teichmann S."/>
            <person name="Tobari Y.N."/>
            <person name="Tomimura Y."/>
            <person name="Tsolas J.M."/>
            <person name="Valente V.L."/>
            <person name="Venter E."/>
            <person name="Venter J.C."/>
            <person name="Vicario S."/>
            <person name="Vieira F.G."/>
            <person name="Vilella A.J."/>
            <person name="Villasante A."/>
            <person name="Walenz B."/>
            <person name="Wang J."/>
            <person name="Wasserman M."/>
            <person name="Watts T."/>
            <person name="Wilson D."/>
            <person name="Wilson R.K."/>
            <person name="Wing R.A."/>
            <person name="Wolfner M.F."/>
            <person name="Wong A."/>
            <person name="Wong G.K."/>
            <person name="Wu C.I."/>
            <person name="Wu G."/>
            <person name="Yamamoto D."/>
            <person name="Yang H.P."/>
            <person name="Yang S.P."/>
            <person name="Yorke J.A."/>
            <person name="Yoshida K."/>
            <person name="Zdobnov E."/>
            <person name="Zhang P."/>
            <person name="Zhang Y."/>
            <person name="Zimin A.V."/>
            <person name="Baldwin J."/>
            <person name="Abdouelleil A."/>
            <person name="Abdulkadir J."/>
            <person name="Abebe A."/>
            <person name="Abera B."/>
            <person name="Abreu J."/>
            <person name="Acer S.C."/>
            <person name="Aftuck L."/>
            <person name="Alexander A."/>
            <person name="An P."/>
            <person name="Anderson E."/>
            <person name="Anderson S."/>
            <person name="Arachi H."/>
            <person name="Azer M."/>
            <person name="Bachantsang P."/>
            <person name="Barry A."/>
            <person name="Bayul T."/>
            <person name="Berlin A."/>
            <person name="Bessette D."/>
            <person name="Bloom T."/>
            <person name="Blye J."/>
            <person name="Boguslavskiy L."/>
            <person name="Bonnet C."/>
            <person name="Boukhgalter B."/>
            <person name="Bourzgui I."/>
            <person name="Brown A."/>
            <person name="Cahill P."/>
            <person name="Channer S."/>
            <person name="Cheshatsang Y."/>
            <person name="Chuda L."/>
            <person name="Citroen M."/>
            <person name="Collymore A."/>
            <person name="Cooke P."/>
            <person name="Costello M."/>
            <person name="D'Aco K."/>
            <person name="Daza R."/>
            <person name="De Haan G."/>
            <person name="DeGray S."/>
            <person name="DeMaso C."/>
            <person name="Dhargay N."/>
            <person name="Dooley K."/>
            <person name="Dooley E."/>
            <person name="Doricent M."/>
            <person name="Dorje P."/>
            <person name="Dorjee K."/>
            <person name="Dupes A."/>
            <person name="Elong R."/>
            <person name="Falk J."/>
            <person name="Farina A."/>
            <person name="Faro S."/>
            <person name="Ferguson D."/>
            <person name="Fisher S."/>
            <person name="Foley C.D."/>
            <person name="Franke A."/>
            <person name="Friedrich D."/>
            <person name="Gadbois L."/>
            <person name="Gearin G."/>
            <person name="Gearin C.R."/>
            <person name="Giannoukos G."/>
            <person name="Goode T."/>
            <person name="Graham J."/>
            <person name="Grandbois E."/>
            <person name="Grewal S."/>
            <person name="Gyaltsen K."/>
            <person name="Hafez N."/>
            <person name="Hagos B."/>
            <person name="Hall J."/>
            <person name="Henson C."/>
            <person name="Hollinger A."/>
            <person name="Honan T."/>
            <person name="Huard M.D."/>
            <person name="Hughes L."/>
            <person name="Hurhula B."/>
            <person name="Husby M.E."/>
            <person name="Kamat A."/>
            <person name="Kanga B."/>
            <person name="Kashin S."/>
            <person name="Khazanovich D."/>
            <person name="Kisner P."/>
            <person name="Lance K."/>
            <person name="Lara M."/>
            <person name="Lee W."/>
            <person name="Lennon N."/>
            <person name="Letendre F."/>
            <person name="LeVine R."/>
            <person name="Lipovsky A."/>
            <person name="Liu X."/>
            <person name="Liu J."/>
            <person name="Liu S."/>
            <person name="Lokyitsang T."/>
            <person name="Lokyitsang Y."/>
            <person name="Lubonja R."/>
            <person name="Lui A."/>
            <person name="MacDonald P."/>
            <person name="Magnisalis V."/>
            <person name="Maru K."/>
            <person name="Matthews C."/>
            <person name="McCusker W."/>
            <person name="McDonough S."/>
            <person name="Mehta T."/>
            <person name="Meldrim J."/>
            <person name="Meneus L."/>
            <person name="Mihai O."/>
            <person name="Mihalev A."/>
            <person name="Mihova T."/>
            <person name="Mittelman R."/>
            <person name="Mlenga V."/>
            <person name="Montmayeur A."/>
            <person name="Mulrain L."/>
            <person name="Navidi A."/>
            <person name="Naylor J."/>
            <person name="Negash T."/>
            <person name="Nguyen T."/>
            <person name="Nguyen N."/>
            <person name="Nicol R."/>
            <person name="Norbu C."/>
            <person name="Norbu N."/>
            <person name="Novod N."/>
            <person name="O'Neill B."/>
            <person name="Osman S."/>
            <person name="Markiewicz E."/>
            <person name="Oyono O.L."/>
            <person name="Patti C."/>
            <person name="Phunkhang P."/>
            <person name="Pierre F."/>
            <person name="Priest M."/>
            <person name="Raghuraman S."/>
            <person name="Rege F."/>
            <person name="Reyes R."/>
            <person name="Rise C."/>
            <person name="Rogov P."/>
            <person name="Ross K."/>
            <person name="Ryan E."/>
            <person name="Settipalli S."/>
            <person name="Shea T."/>
            <person name="Sherpa N."/>
            <person name="Shi L."/>
            <person name="Shih D."/>
            <person name="Sparrow T."/>
            <person name="Spaulding J."/>
            <person name="Stalker J."/>
            <person name="Stange-Thomann N."/>
            <person name="Stavropoulos S."/>
            <person name="Stone C."/>
            <person name="Strader C."/>
            <person name="Tesfaye S."/>
            <person name="Thomson T."/>
            <person name="Thoulutsang Y."/>
            <person name="Thoulutsang D."/>
            <person name="Topham K."/>
            <person name="Topping I."/>
            <person name="Tsamla T."/>
            <person name="Vassiliev H."/>
            <person name="Vo A."/>
            <person name="Wangchuk T."/>
            <person name="Wangdi T."/>
            <person name="Weiand M."/>
            <person name="Wilkinson J."/>
            <person name="Wilson A."/>
            <person name="Yadav S."/>
            <person name="Young G."/>
            <person name="Yu Q."/>
            <person name="Zembek L."/>
            <person name="Zhong D."/>
            <person name="Zimmer A."/>
            <person name="Zwirko Z."/>
            <person name="Jaffe D.B."/>
            <person name="Alvarez P."/>
            <person name="Brockman W."/>
            <person name="Butler J."/>
            <person name="Chin C."/>
            <person name="Gnerre S."/>
            <person name="Grabherr M."/>
            <person name="Kleber M."/>
            <person name="Mauceli E."/>
            <person name="MacCallum I."/>
        </authorList>
    </citation>
    <scope>NUCLEOTIDE SEQUENCE [LARGE SCALE GENOMIC DNA]</scope>
    <source>
        <strain evidence="6">Rob3c / Tucson 14021-0248.25</strain>
    </source>
</reference>
<accession>B4I5G5</accession>
<feature type="compositionally biased region" description="Low complexity" evidence="2">
    <location>
        <begin position="604"/>
        <end position="629"/>
    </location>
</feature>
<keyword evidence="6" id="KW-1185">Reference proteome</keyword>
<feature type="compositionally biased region" description="Low complexity" evidence="2">
    <location>
        <begin position="637"/>
        <end position="657"/>
    </location>
</feature>
<protein>
    <submittedName>
        <fullName evidence="5">Acp36DE</fullName>
    </submittedName>
</protein>
<feature type="compositionally biased region" description="Low complexity" evidence="2">
    <location>
        <begin position="734"/>
        <end position="769"/>
    </location>
</feature>
<proteinExistence type="predicted"/>
<evidence type="ECO:0000259" key="4">
    <source>
        <dbReference type="PROSITE" id="PS50897"/>
    </source>
</evidence>
<feature type="coiled-coil region" evidence="1">
    <location>
        <begin position="569"/>
        <end position="596"/>
    </location>
</feature>
<dbReference type="OMA" id="CFRKNIE"/>
<sequence>MWTLTCQQFIALMLLGTLVPSESFLCKHCFRKNIEKVHESFRDILSPPIFGVNPQPLIEVQQPKATPKPESSQVIHVHQPQVILKPIYYPKVDTISTKNQIGIHGSLSPYRQYPSLSSANLLGLPNQQLLSPQELLSDKVQKQAQVQNNNLHIRLGVTGLREGRNNPSLETIPRDRVDKISPELQLQLLRYADSQSQSQSQSASQSESNASSQSQAQVQNNRLLENPTVSESQGQQIQSQLQKNQLDKQFASQFKSQSKSQLEQQIQLHLQSLRELQQKELDEQYAPQSKSQLQVAEQMQSLLQLLRFLNSRLKTPSALKSDLENQILLQLRKLRLVQLKQLAEQPTVRPSSKSQSPGQLEQQILLQLLNLLQFQQNQLKSDAQAQSQLQESKSNSLSQSQSQSQSQEQLQLQRDQNLRQLEQIKLEMKNIRQLLQKGKSELQTQSDSQRQIHELYQNILQLNKEKLSYQLKQLKLKELEDQKKSQAEISKGSNPSNLYIIGQLPSEGKPAPGPQGATLESQVNQPKLVSQPGLLAKLPSGGGLIGKPASTGLYILSPDINELSNYRDQLRLQQELRKHQQLLSLLQRRQNDLKTEQNAQLLLGQQQKEQQAQESINKQQSSSGASSSQTKLQQDIQSAGSQGSQQGLQAGSTGLQTSSLQGTDSSASQSAALQRLKEQEQLRIQTETDQKTSSSSSQSNSQNSQSSSSQTSQASQSGAQRQEADNRNTLLLDQSSSKTQSESKSESSSQSSSHSSSQSTSNSSSSVQSKLQGERHDALLNNLSG</sequence>
<feature type="compositionally biased region" description="Low complexity" evidence="2">
    <location>
        <begin position="386"/>
        <end position="411"/>
    </location>
</feature>
<evidence type="ECO:0000313" key="5">
    <source>
        <dbReference type="EMBL" id="EDW55621.1"/>
    </source>
</evidence>
<dbReference type="HOGENOM" id="CLU_357253_0_0_1"/>
<organism evidence="6">
    <name type="scientific">Drosophila sechellia</name>
    <name type="common">Fruit fly</name>
    <dbReference type="NCBI Taxonomy" id="7238"/>
    <lineage>
        <taxon>Eukaryota</taxon>
        <taxon>Metazoa</taxon>
        <taxon>Ecdysozoa</taxon>
        <taxon>Arthropoda</taxon>
        <taxon>Hexapoda</taxon>
        <taxon>Insecta</taxon>
        <taxon>Pterygota</taxon>
        <taxon>Neoptera</taxon>
        <taxon>Endopterygota</taxon>
        <taxon>Diptera</taxon>
        <taxon>Brachycera</taxon>
        <taxon>Muscomorpha</taxon>
        <taxon>Ephydroidea</taxon>
        <taxon>Drosophilidae</taxon>
        <taxon>Drosophila</taxon>
        <taxon>Sophophora</taxon>
    </lineage>
</organism>
<feature type="chain" id="PRO_5002806526" evidence="3">
    <location>
        <begin position="24"/>
        <end position="785"/>
    </location>
</feature>